<dbReference type="Pfam" id="PF00172">
    <property type="entry name" value="Zn_clus"/>
    <property type="match status" value="1"/>
</dbReference>
<evidence type="ECO:0000313" key="7">
    <source>
        <dbReference type="Proteomes" id="UP001642720"/>
    </source>
</evidence>
<evidence type="ECO:0000256" key="4">
    <source>
        <dbReference type="SAM" id="MobiDB-lite"/>
    </source>
</evidence>
<dbReference type="Pfam" id="PF04082">
    <property type="entry name" value="Fungal_trans"/>
    <property type="match status" value="1"/>
</dbReference>
<dbReference type="PANTHER" id="PTHR31001:SF85">
    <property type="entry name" value="ZN(II)2CYS6 TRANSCRIPTION FACTOR (EUROFUNG)"/>
    <property type="match status" value="1"/>
</dbReference>
<dbReference type="PANTHER" id="PTHR31001">
    <property type="entry name" value="UNCHARACTERIZED TRANSCRIPTIONAL REGULATORY PROTEIN"/>
    <property type="match status" value="1"/>
</dbReference>
<protein>
    <submittedName>
        <fullName evidence="6">Transcription factor vrtR1</fullName>
    </submittedName>
</protein>
<dbReference type="PROSITE" id="PS00463">
    <property type="entry name" value="ZN2_CY6_FUNGAL_1"/>
    <property type="match status" value="1"/>
</dbReference>
<comment type="caution">
    <text evidence="6">The sequence shown here is derived from an EMBL/GenBank/DDBJ whole genome shotgun (WGS) entry which is preliminary data.</text>
</comment>
<keyword evidence="7" id="KW-1185">Reference proteome</keyword>
<dbReference type="EMBL" id="PPTA01000026">
    <property type="protein sequence ID" value="TFA97828.1"/>
    <property type="molecule type" value="Genomic_DNA"/>
</dbReference>
<dbReference type="SMART" id="SM00906">
    <property type="entry name" value="Fungal_trans"/>
    <property type="match status" value="1"/>
</dbReference>
<dbReference type="Proteomes" id="UP001642720">
    <property type="component" value="Unassembled WGS sequence"/>
</dbReference>
<keyword evidence="2" id="KW-0479">Metal-binding</keyword>
<dbReference type="InterPro" id="IPR001138">
    <property type="entry name" value="Zn2Cys6_DnaBD"/>
</dbReference>
<dbReference type="PROSITE" id="PS50048">
    <property type="entry name" value="ZN2_CY6_FUNGAL_2"/>
    <property type="match status" value="1"/>
</dbReference>
<evidence type="ECO:0000259" key="5">
    <source>
        <dbReference type="PROSITE" id="PS50048"/>
    </source>
</evidence>
<dbReference type="SUPFAM" id="SSF57701">
    <property type="entry name" value="Zn2/Cys6 DNA-binding domain"/>
    <property type="match status" value="1"/>
</dbReference>
<dbReference type="GeneID" id="300581911"/>
<feature type="region of interest" description="Disordered" evidence="4">
    <location>
        <begin position="83"/>
        <end position="106"/>
    </location>
</feature>
<dbReference type="CDD" id="cd00067">
    <property type="entry name" value="GAL4"/>
    <property type="match status" value="1"/>
</dbReference>
<dbReference type="InterPro" id="IPR007219">
    <property type="entry name" value="XnlR_reg_dom"/>
</dbReference>
<gene>
    <name evidence="6" type="ORF">CCMA1212_010414</name>
</gene>
<proteinExistence type="predicted"/>
<sequence length="740" mass="84686">MADTPKRSEADLKGFSCLSCRQRKVKCDRRAPCINCVKAERQCSFVAPVRGKRKRTKPPKETLHARVRRYEEMLKAYGAKIEPCEDEDESESETGSGSGTSEMGQVVPMKLPTCRASEEKPKFIMKEGASRYFDRYGFYSVKSMQLKMGFSYDISSAIWSNLSEDFQHPESTNFNDVGEAIPVETDSHLDDSRLFFEPESVKIESLAKLHLSTPLLSRLRDIYKDRVDPMMKILHLPTFWTTMTNALQRPLEMPKSLQALVFAFYLVSISSLKEEEAQNLFGLPLSVITKRYRIAARQALVNARFLSTSNLMTLQAFSIFTVHRIASLFSKLLVVTNSNQLCVRKVYRCDTLYILSGVAIRLARKMGLHRDGTFLGLPPFETEMRRRLWWHLAHVDCRTADVMGTKPSPEISSGDVKLPINVDDDELHPDMTSFPKERNGTTAISLCLLKGEIMETLCRFAKEYTTDLRWEMLYNPEISLAGKDRIIEGVEDHLERKYLRYCDPSNPLDTFISIMARSAVCKMRLFAHNIRQFAHLSAKASQKDHDVSFFNAMKLLEYANLIQGGHMGLDKFTWQIGTSYLWNTMLYLLIEVRARKTGPDVDKAWQLIGVVFERCPQVLEEFTGSVYVALGKWTLEVWNSHVAASKEEGLPEPVTPEYISNIREWQQLKEAEARARRDKAEARLARPGTRNSSVDDKFSYADYLEEGGSDAQYFPNLLSFETDPNQWMQWEQMVAEQAGF</sequence>
<evidence type="ECO:0000256" key="1">
    <source>
        <dbReference type="ARBA" id="ARBA00004123"/>
    </source>
</evidence>
<dbReference type="InterPro" id="IPR050613">
    <property type="entry name" value="Sec_Metabolite_Reg"/>
</dbReference>
<dbReference type="InterPro" id="IPR036864">
    <property type="entry name" value="Zn2-C6_fun-type_DNA-bd_sf"/>
</dbReference>
<reference evidence="6 7" key="1">
    <citation type="submission" date="2018-01" db="EMBL/GenBank/DDBJ databases">
        <title>Genome characterization of the sugarcane-associated fungus Trichoderma ghanense CCMA-1212 and their application in lignocelulose bioconversion.</title>
        <authorList>
            <person name="Steindorff A.S."/>
            <person name="Mendes T.D."/>
            <person name="Vilela E.S.D."/>
            <person name="Rodrigues D.S."/>
            <person name="Formighieri E.F."/>
            <person name="Melo I.S."/>
            <person name="Favaro L.C.L."/>
        </authorList>
    </citation>
    <scope>NUCLEOTIDE SEQUENCE [LARGE SCALE GENOMIC DNA]</scope>
    <source>
        <strain evidence="6 7">CCMA-1212</strain>
    </source>
</reference>
<comment type="subcellular location">
    <subcellularLocation>
        <location evidence="1">Nucleus</location>
    </subcellularLocation>
</comment>
<dbReference type="RefSeq" id="XP_073554030.1">
    <property type="nucleotide sequence ID" value="XM_073707461.1"/>
</dbReference>
<keyword evidence="3" id="KW-0539">Nucleus</keyword>
<evidence type="ECO:0000256" key="3">
    <source>
        <dbReference type="ARBA" id="ARBA00023242"/>
    </source>
</evidence>
<organism evidence="6 7">
    <name type="scientific">Trichoderma ghanense</name>
    <dbReference type="NCBI Taxonomy" id="65468"/>
    <lineage>
        <taxon>Eukaryota</taxon>
        <taxon>Fungi</taxon>
        <taxon>Dikarya</taxon>
        <taxon>Ascomycota</taxon>
        <taxon>Pezizomycotina</taxon>
        <taxon>Sordariomycetes</taxon>
        <taxon>Hypocreomycetidae</taxon>
        <taxon>Hypocreales</taxon>
        <taxon>Hypocreaceae</taxon>
        <taxon>Trichoderma</taxon>
    </lineage>
</organism>
<feature type="domain" description="Zn(2)-C6 fungal-type" evidence="5">
    <location>
        <begin position="16"/>
        <end position="45"/>
    </location>
</feature>
<feature type="compositionally biased region" description="Low complexity" evidence="4">
    <location>
        <begin position="93"/>
        <end position="102"/>
    </location>
</feature>
<name>A0ABY2GQ51_9HYPO</name>
<accession>A0ABY2GQ51</accession>
<dbReference type="Gene3D" id="4.10.240.10">
    <property type="entry name" value="Zn(2)-C6 fungal-type DNA-binding domain"/>
    <property type="match status" value="1"/>
</dbReference>
<evidence type="ECO:0000313" key="6">
    <source>
        <dbReference type="EMBL" id="TFA97828.1"/>
    </source>
</evidence>
<dbReference type="CDD" id="cd12148">
    <property type="entry name" value="fungal_TF_MHR"/>
    <property type="match status" value="1"/>
</dbReference>
<evidence type="ECO:0000256" key="2">
    <source>
        <dbReference type="ARBA" id="ARBA00022723"/>
    </source>
</evidence>
<dbReference type="SMART" id="SM00066">
    <property type="entry name" value="GAL4"/>
    <property type="match status" value="1"/>
</dbReference>